<reference evidence="1 2" key="1">
    <citation type="submission" date="2018-12" db="EMBL/GenBank/DDBJ databases">
        <title>Sequencing of bacterial isolates from soil warming experiment in Harvard Forest, Massachusetts, USA.</title>
        <authorList>
            <person name="Deangelis K."/>
        </authorList>
    </citation>
    <scope>NUCLEOTIDE SEQUENCE [LARGE SCALE GENOMIC DNA]</scope>
    <source>
        <strain evidence="1 2">EB153</strain>
    </source>
</reference>
<evidence type="ECO:0000313" key="2">
    <source>
        <dbReference type="Proteomes" id="UP000269669"/>
    </source>
</evidence>
<dbReference type="Proteomes" id="UP000269669">
    <property type="component" value="Unassembled WGS sequence"/>
</dbReference>
<dbReference type="EMBL" id="RSDW01000001">
    <property type="protein sequence ID" value="RSL19239.1"/>
    <property type="molecule type" value="Genomic_DNA"/>
</dbReference>
<comment type="caution">
    <text evidence="1">The sequence shown here is derived from an EMBL/GenBank/DDBJ whole genome shotgun (WGS) entry which is preliminary data.</text>
</comment>
<keyword evidence="2" id="KW-1185">Reference proteome</keyword>
<dbReference type="OrthoDB" id="122107at2"/>
<accession>A0A428MQS1</accession>
<dbReference type="AlphaFoldDB" id="A0A428MQS1"/>
<evidence type="ECO:0000313" key="1">
    <source>
        <dbReference type="EMBL" id="RSL19239.1"/>
    </source>
</evidence>
<protein>
    <submittedName>
        <fullName evidence="1">Uncharacterized protein</fullName>
    </submittedName>
</protein>
<sequence length="75" mass="8336">MTTLVQLSCASLRSKSSYAAYGEFHEEHADLMGATATYWCLKTMSKAGPDDHYVHRSICQEGRSCWESCDAGAQR</sequence>
<name>A0A428MQS1_9BACT</name>
<organism evidence="1 2">
    <name type="scientific">Edaphobacter aggregans</name>
    <dbReference type="NCBI Taxonomy" id="570835"/>
    <lineage>
        <taxon>Bacteria</taxon>
        <taxon>Pseudomonadati</taxon>
        <taxon>Acidobacteriota</taxon>
        <taxon>Terriglobia</taxon>
        <taxon>Terriglobales</taxon>
        <taxon>Acidobacteriaceae</taxon>
        <taxon>Edaphobacter</taxon>
    </lineage>
</organism>
<gene>
    <name evidence="1" type="ORF">EDE15_4899</name>
</gene>
<proteinExistence type="predicted"/>